<name>A0A165N0U7_9AGAM</name>
<dbReference type="STRING" id="1314782.A0A165N0U7"/>
<organism evidence="1 2">
    <name type="scientific">Neolentinus lepideus HHB14362 ss-1</name>
    <dbReference type="NCBI Taxonomy" id="1314782"/>
    <lineage>
        <taxon>Eukaryota</taxon>
        <taxon>Fungi</taxon>
        <taxon>Dikarya</taxon>
        <taxon>Basidiomycota</taxon>
        <taxon>Agaricomycotina</taxon>
        <taxon>Agaricomycetes</taxon>
        <taxon>Gloeophyllales</taxon>
        <taxon>Gloeophyllaceae</taxon>
        <taxon>Neolentinus</taxon>
    </lineage>
</organism>
<evidence type="ECO:0000313" key="2">
    <source>
        <dbReference type="Proteomes" id="UP000076761"/>
    </source>
</evidence>
<dbReference type="SUPFAM" id="SSF52047">
    <property type="entry name" value="RNI-like"/>
    <property type="match status" value="1"/>
</dbReference>
<sequence>MFTDSKRVITSHTKSGFEKPLLLLDPVDGLPTEVVVEIWRICIAEEARDMQGNPPFPFVASSVSRRWRKLALTTSPLWTNVYIDRYSKLGPVQLQLARSGRCLLDLVIYFVSDPEEPIESVYACEPLIRDFMHRVATHADRWRSLDFTIYGARSDHGERNIDTALAPLRNLKAPFLNELSLTLCFEYPRCGPLFTGGTPALDTLYLNGLDMRGIRNLFTRLTVLEITEVPLARRPTFNEFLANLRACSESLEHLSISGPCFLPPPAFPLSKARVIFPSLVSLSLSFGDEAWDRTMEEAFIVSAFFNSVSSPRLQDLALADLSHLGAEAVIAAHDDFAVFPSLSNLSLRNVNVLHPEHERDPSLPFLLCFPMVDTLELVGGDGARLLACLMSNEWITYRGPVQPGLRLKTLVCARISPPCDLYLLHQFIADRQAAGHAIATLYVDRPAFDKTDSVILKRLCGQADVVLESYLEP</sequence>
<evidence type="ECO:0000313" key="1">
    <source>
        <dbReference type="EMBL" id="KZT19034.1"/>
    </source>
</evidence>
<keyword evidence="2" id="KW-1185">Reference proteome</keyword>
<reference evidence="1 2" key="1">
    <citation type="journal article" date="2016" name="Mol. Biol. Evol.">
        <title>Comparative Genomics of Early-Diverging Mushroom-Forming Fungi Provides Insights into the Origins of Lignocellulose Decay Capabilities.</title>
        <authorList>
            <person name="Nagy L.G."/>
            <person name="Riley R."/>
            <person name="Tritt A."/>
            <person name="Adam C."/>
            <person name="Daum C."/>
            <person name="Floudas D."/>
            <person name="Sun H."/>
            <person name="Yadav J.S."/>
            <person name="Pangilinan J."/>
            <person name="Larsson K.H."/>
            <person name="Matsuura K."/>
            <person name="Barry K."/>
            <person name="Labutti K."/>
            <person name="Kuo R."/>
            <person name="Ohm R.A."/>
            <person name="Bhattacharya S.S."/>
            <person name="Shirouzu T."/>
            <person name="Yoshinaga Y."/>
            <person name="Martin F.M."/>
            <person name="Grigoriev I.V."/>
            <person name="Hibbett D.S."/>
        </authorList>
    </citation>
    <scope>NUCLEOTIDE SEQUENCE [LARGE SCALE GENOMIC DNA]</scope>
    <source>
        <strain evidence="1 2">HHB14362 ss-1</strain>
    </source>
</reference>
<accession>A0A165N0U7</accession>
<gene>
    <name evidence="1" type="ORF">NEOLEDRAFT_1173273</name>
</gene>
<dbReference type="InterPro" id="IPR032675">
    <property type="entry name" value="LRR_dom_sf"/>
</dbReference>
<dbReference type="Proteomes" id="UP000076761">
    <property type="component" value="Unassembled WGS sequence"/>
</dbReference>
<dbReference type="EMBL" id="KV425652">
    <property type="protein sequence ID" value="KZT19034.1"/>
    <property type="molecule type" value="Genomic_DNA"/>
</dbReference>
<protein>
    <recommendedName>
        <fullName evidence="3">F-box domain-containing protein</fullName>
    </recommendedName>
</protein>
<proteinExistence type="predicted"/>
<dbReference type="InParanoid" id="A0A165N0U7"/>
<evidence type="ECO:0008006" key="3">
    <source>
        <dbReference type="Google" id="ProtNLM"/>
    </source>
</evidence>
<dbReference type="Gene3D" id="3.80.10.10">
    <property type="entry name" value="Ribonuclease Inhibitor"/>
    <property type="match status" value="1"/>
</dbReference>
<dbReference type="OrthoDB" id="3244423at2759"/>
<dbReference type="AlphaFoldDB" id="A0A165N0U7"/>